<evidence type="ECO:0000313" key="4">
    <source>
        <dbReference type="Proteomes" id="UP001141552"/>
    </source>
</evidence>
<dbReference type="OrthoDB" id="185373at2759"/>
<dbReference type="Gene3D" id="1.25.40.10">
    <property type="entry name" value="Tetratricopeptide repeat domain"/>
    <property type="match status" value="1"/>
</dbReference>
<dbReference type="Proteomes" id="UP001141552">
    <property type="component" value="Unassembled WGS sequence"/>
</dbReference>
<reference evidence="3" key="1">
    <citation type="submission" date="2022-02" db="EMBL/GenBank/DDBJ databases">
        <authorList>
            <person name="Henning P.M."/>
            <person name="McCubbin A.G."/>
            <person name="Shore J.S."/>
        </authorList>
    </citation>
    <scope>NUCLEOTIDE SEQUENCE</scope>
    <source>
        <strain evidence="3">F60SS</strain>
        <tissue evidence="3">Leaves</tissue>
    </source>
</reference>
<evidence type="ECO:0000256" key="1">
    <source>
        <dbReference type="ARBA" id="ARBA00022737"/>
    </source>
</evidence>
<dbReference type="GO" id="GO:0003723">
    <property type="term" value="F:RNA binding"/>
    <property type="evidence" value="ECO:0007669"/>
    <property type="project" value="InterPro"/>
</dbReference>
<evidence type="ECO:0000313" key="3">
    <source>
        <dbReference type="EMBL" id="KAJ4840252.1"/>
    </source>
</evidence>
<feature type="non-terminal residue" evidence="3">
    <location>
        <position position="1"/>
    </location>
</feature>
<reference evidence="3" key="2">
    <citation type="journal article" date="2023" name="Plants (Basel)">
        <title>Annotation of the Turnera subulata (Passifloraceae) Draft Genome Reveals the S-Locus Evolved after the Divergence of Turneroideae from Passifloroideae in a Stepwise Manner.</title>
        <authorList>
            <person name="Henning P.M."/>
            <person name="Roalson E.H."/>
            <person name="Mir W."/>
            <person name="McCubbin A.G."/>
            <person name="Shore J.S."/>
        </authorList>
    </citation>
    <scope>NUCLEOTIDE SEQUENCE</scope>
    <source>
        <strain evidence="3">F60SS</strain>
    </source>
</reference>
<comment type="caution">
    <text evidence="3">The sequence shown here is derived from an EMBL/GenBank/DDBJ whole genome shotgun (WGS) entry which is preliminary data.</text>
</comment>
<dbReference type="PROSITE" id="PS51375">
    <property type="entry name" value="PPR"/>
    <property type="match status" value="1"/>
</dbReference>
<dbReference type="AlphaFoldDB" id="A0A9Q0FZ55"/>
<gene>
    <name evidence="3" type="ORF">Tsubulata_015414</name>
</gene>
<name>A0A9Q0FZ55_9ROSI</name>
<dbReference type="PANTHER" id="PTHR47926">
    <property type="entry name" value="PENTATRICOPEPTIDE REPEAT-CONTAINING PROTEIN"/>
    <property type="match status" value="1"/>
</dbReference>
<keyword evidence="1" id="KW-0677">Repeat</keyword>
<keyword evidence="4" id="KW-1185">Reference proteome</keyword>
<dbReference type="NCBIfam" id="TIGR00756">
    <property type="entry name" value="PPR"/>
    <property type="match status" value="1"/>
</dbReference>
<proteinExistence type="predicted"/>
<evidence type="ECO:0000256" key="2">
    <source>
        <dbReference type="PROSITE-ProRule" id="PRU00708"/>
    </source>
</evidence>
<evidence type="ECO:0008006" key="5">
    <source>
        <dbReference type="Google" id="ProtNLM"/>
    </source>
</evidence>
<feature type="repeat" description="PPR" evidence="2">
    <location>
        <begin position="82"/>
        <end position="116"/>
    </location>
</feature>
<dbReference type="InterPro" id="IPR046960">
    <property type="entry name" value="PPR_At4g14850-like_plant"/>
</dbReference>
<dbReference type="GO" id="GO:0009451">
    <property type="term" value="P:RNA modification"/>
    <property type="evidence" value="ECO:0007669"/>
    <property type="project" value="InterPro"/>
</dbReference>
<protein>
    <recommendedName>
        <fullName evidence="5">Pentatricopeptide repeat-containing protein</fullName>
    </recommendedName>
</protein>
<dbReference type="InterPro" id="IPR011990">
    <property type="entry name" value="TPR-like_helical_dom_sf"/>
</dbReference>
<accession>A0A9Q0FZ55</accession>
<dbReference type="InterPro" id="IPR002885">
    <property type="entry name" value="PPR_rpt"/>
</dbReference>
<dbReference type="Pfam" id="PF01535">
    <property type="entry name" value="PPR"/>
    <property type="match status" value="1"/>
</dbReference>
<sequence>SGRLGSAWRFSGLPDPSRELNQVVPSKIGVTWAPRAEGEFNPSLITTLYPPPLFFPLLHSSPNLQHLRHLHARLLDASSFVDAVLLTAMLAGYAQHGELVLGFDVFKEMVGAGVMGEQLEEAERLIKEMPMDPDAAVLDAILAACRVHNNVDVGGRIAKRLIRMSFKMIAFKLDEVIIHHCFTKRLQFSFCSVRKECKGRGWSRSGPTTNKCHVHLKNCYCSGQILRGSLEMAEWRMVQDAAKYDGHRHKGGLLLAAAKKIRKVEEHPPCDDVQTSKHKYGPRKIATCISHLLMHTKSIRTGTKVVEN</sequence>
<dbReference type="EMBL" id="JAKUCV010003088">
    <property type="protein sequence ID" value="KAJ4840252.1"/>
    <property type="molecule type" value="Genomic_DNA"/>
</dbReference>
<organism evidence="3 4">
    <name type="scientific">Turnera subulata</name>
    <dbReference type="NCBI Taxonomy" id="218843"/>
    <lineage>
        <taxon>Eukaryota</taxon>
        <taxon>Viridiplantae</taxon>
        <taxon>Streptophyta</taxon>
        <taxon>Embryophyta</taxon>
        <taxon>Tracheophyta</taxon>
        <taxon>Spermatophyta</taxon>
        <taxon>Magnoliopsida</taxon>
        <taxon>eudicotyledons</taxon>
        <taxon>Gunneridae</taxon>
        <taxon>Pentapetalae</taxon>
        <taxon>rosids</taxon>
        <taxon>fabids</taxon>
        <taxon>Malpighiales</taxon>
        <taxon>Passifloraceae</taxon>
        <taxon>Turnera</taxon>
    </lineage>
</organism>